<feature type="transmembrane region" description="Helical" evidence="23">
    <location>
        <begin position="250"/>
        <end position="274"/>
    </location>
</feature>
<feature type="transmembrane region" description="Helical" evidence="23">
    <location>
        <begin position="289"/>
        <end position="315"/>
    </location>
</feature>
<dbReference type="InterPro" id="IPR013437">
    <property type="entry name" value="FtsW"/>
</dbReference>
<keyword evidence="5" id="KW-0328">Glycosyltransferase</keyword>
<dbReference type="Proteomes" id="UP000593735">
    <property type="component" value="Chromosome"/>
</dbReference>
<keyword evidence="3" id="KW-1003">Cell membrane</keyword>
<dbReference type="GO" id="GO:0015648">
    <property type="term" value="F:lipid-linked peptidoglycan transporter activity"/>
    <property type="evidence" value="ECO:0007669"/>
    <property type="project" value="TreeGrafter"/>
</dbReference>
<evidence type="ECO:0000256" key="14">
    <source>
        <dbReference type="ARBA" id="ARBA00032370"/>
    </source>
</evidence>
<evidence type="ECO:0000256" key="17">
    <source>
        <dbReference type="ARBA" id="ARBA00041185"/>
    </source>
</evidence>
<dbReference type="GO" id="GO:0032153">
    <property type="term" value="C:cell division site"/>
    <property type="evidence" value="ECO:0007669"/>
    <property type="project" value="TreeGrafter"/>
</dbReference>
<evidence type="ECO:0000256" key="15">
    <source>
        <dbReference type="ARBA" id="ARBA00033270"/>
    </source>
</evidence>
<feature type="transmembrane region" description="Helical" evidence="23">
    <location>
        <begin position="327"/>
        <end position="352"/>
    </location>
</feature>
<dbReference type="AlphaFoldDB" id="A0A7S7M797"/>
<proteinExistence type="inferred from homology"/>
<feature type="transmembrane region" description="Helical" evidence="23">
    <location>
        <begin position="65"/>
        <end position="86"/>
    </location>
</feature>
<keyword evidence="4" id="KW-0132">Cell division</keyword>
<feature type="transmembrane region" description="Helical" evidence="23">
    <location>
        <begin position="212"/>
        <end position="229"/>
    </location>
</feature>
<dbReference type="GO" id="GO:0005886">
    <property type="term" value="C:plasma membrane"/>
    <property type="evidence" value="ECO:0007669"/>
    <property type="project" value="UniProtKB-SubCell"/>
</dbReference>
<evidence type="ECO:0000256" key="10">
    <source>
        <dbReference type="ARBA" id="ARBA00022989"/>
    </source>
</evidence>
<keyword evidence="11 23" id="KW-0472">Membrane</keyword>
<feature type="transmembrane region" description="Helical" evidence="23">
    <location>
        <begin position="364"/>
        <end position="383"/>
    </location>
</feature>
<dbReference type="GO" id="GO:0009252">
    <property type="term" value="P:peptidoglycan biosynthetic process"/>
    <property type="evidence" value="ECO:0007669"/>
    <property type="project" value="UniProtKB-KW"/>
</dbReference>
<dbReference type="GO" id="GO:0051301">
    <property type="term" value="P:cell division"/>
    <property type="evidence" value="ECO:0007669"/>
    <property type="project" value="UniProtKB-KW"/>
</dbReference>
<dbReference type="InterPro" id="IPR001182">
    <property type="entry name" value="FtsW/RodA"/>
</dbReference>
<comment type="function">
    <text evidence="21">Peptidoglycan polymerase that is essential for cell division.</text>
</comment>
<feature type="transmembrane region" description="Helical" evidence="23">
    <location>
        <begin position="168"/>
        <end position="185"/>
    </location>
</feature>
<dbReference type="PANTHER" id="PTHR30474:SF2">
    <property type="entry name" value="PEPTIDOGLYCAN GLYCOSYLTRANSFERASE FTSW-RELATED"/>
    <property type="match status" value="1"/>
</dbReference>
<organism evidence="24 25">
    <name type="scientific">Thermophilibacter immobilis</name>
    <dbReference type="NCBI Taxonomy" id="2779519"/>
    <lineage>
        <taxon>Bacteria</taxon>
        <taxon>Bacillati</taxon>
        <taxon>Actinomycetota</taxon>
        <taxon>Coriobacteriia</taxon>
        <taxon>Coriobacteriales</taxon>
        <taxon>Atopobiaceae</taxon>
        <taxon>Thermophilibacter</taxon>
    </lineage>
</organism>
<evidence type="ECO:0000256" key="5">
    <source>
        <dbReference type="ARBA" id="ARBA00022676"/>
    </source>
</evidence>
<feature type="transmembrane region" description="Helical" evidence="23">
    <location>
        <begin position="33"/>
        <end position="53"/>
    </location>
</feature>
<dbReference type="GO" id="GO:0071555">
    <property type="term" value="P:cell wall organization"/>
    <property type="evidence" value="ECO:0007669"/>
    <property type="project" value="UniProtKB-KW"/>
</dbReference>
<evidence type="ECO:0000256" key="18">
    <source>
        <dbReference type="ARBA" id="ARBA00041418"/>
    </source>
</evidence>
<evidence type="ECO:0000256" key="12">
    <source>
        <dbReference type="ARBA" id="ARBA00023306"/>
    </source>
</evidence>
<sequence>MAAAGTRRGGRPQSAPPRRGASVVPERFMRPRLILYVIAAILVGFGLLMVYSASSVTALADMGDAAYYLKRQLGFAAVGLVLALLLARSDYHLWSRRLLRPIWFATILILLLVFTPFAGQDALGANRWINIGGFGLQPSEFAKITIVLTAANLAEGYFEEGSLTWREFVKLLVVGVGVPLALIIVQPDKGSTMVLGITIVVMGYLAGLPKRYLVGFLVAGLLAFFALSLKDDYSRQRFLTMLNPWADPYGTGYQLIQGFYAFASGGLLGVGIGFSKQKYSYLPMAHNDFIFAVIGEECGLVGALGLLAGFALFLWAGLEIARHAPDLAGRLIAAGCSSLVIVQLLLNVAGVLGIFPLSGKPIPFVSYGGSSIIASLMLVGLIASVSRHSRLPETTHDSARRSWRVSEAAGAPAAYDAPSLVGEPRRRSERATADRRSSRPRGFSVVAGGARPRGSAPGGPRVRSATGEGPRRRIDLGPGAAERLRNGGSGPRTR</sequence>
<dbReference type="EC" id="2.4.99.28" evidence="19"/>
<feature type="transmembrane region" description="Helical" evidence="23">
    <location>
        <begin position="190"/>
        <end position="206"/>
    </location>
</feature>
<feature type="transmembrane region" description="Helical" evidence="23">
    <location>
        <begin position="98"/>
        <end position="118"/>
    </location>
</feature>
<dbReference type="GO" id="GO:0008955">
    <property type="term" value="F:peptidoglycan glycosyltransferase activity"/>
    <property type="evidence" value="ECO:0007669"/>
    <property type="project" value="UniProtKB-EC"/>
</dbReference>
<gene>
    <name evidence="24" type="primary">ftsW</name>
    <name evidence="24" type="ORF">INP52_06525</name>
</gene>
<keyword evidence="8" id="KW-0133">Cell shape</keyword>
<evidence type="ECO:0000256" key="8">
    <source>
        <dbReference type="ARBA" id="ARBA00022960"/>
    </source>
</evidence>
<keyword evidence="9" id="KW-0573">Peptidoglycan synthesis</keyword>
<evidence type="ECO:0000256" key="13">
    <source>
        <dbReference type="ARBA" id="ARBA00023316"/>
    </source>
</evidence>
<evidence type="ECO:0000256" key="9">
    <source>
        <dbReference type="ARBA" id="ARBA00022984"/>
    </source>
</evidence>
<comment type="similarity">
    <text evidence="16">Belongs to the SEDS family. FtsW subfamily.</text>
</comment>
<keyword evidence="12" id="KW-0131">Cell cycle</keyword>
<evidence type="ECO:0000256" key="1">
    <source>
        <dbReference type="ARBA" id="ARBA00004651"/>
    </source>
</evidence>
<evidence type="ECO:0000256" key="20">
    <source>
        <dbReference type="ARBA" id="ARBA00049902"/>
    </source>
</evidence>
<evidence type="ECO:0000256" key="23">
    <source>
        <dbReference type="SAM" id="Phobius"/>
    </source>
</evidence>
<dbReference type="KEGG" id="tio:INP52_06525"/>
<dbReference type="GO" id="GO:0008360">
    <property type="term" value="P:regulation of cell shape"/>
    <property type="evidence" value="ECO:0007669"/>
    <property type="project" value="UniProtKB-KW"/>
</dbReference>
<evidence type="ECO:0000313" key="25">
    <source>
        <dbReference type="Proteomes" id="UP000593735"/>
    </source>
</evidence>
<evidence type="ECO:0000256" key="19">
    <source>
        <dbReference type="ARBA" id="ARBA00044770"/>
    </source>
</evidence>
<keyword evidence="25" id="KW-1185">Reference proteome</keyword>
<evidence type="ECO:0000256" key="11">
    <source>
        <dbReference type="ARBA" id="ARBA00023136"/>
    </source>
</evidence>
<feature type="region of interest" description="Disordered" evidence="22">
    <location>
        <begin position="1"/>
        <end position="22"/>
    </location>
</feature>
<reference evidence="24 25" key="1">
    <citation type="submission" date="2020-10" db="EMBL/GenBank/DDBJ databases">
        <title>Olsenella immobilis sp.nov., isolated from the mud in a fermentation cellar used for the production of Chinese strong-flavoured liquor.</title>
        <authorList>
            <person name="Lu L."/>
        </authorList>
    </citation>
    <scope>NUCLEOTIDE SEQUENCE [LARGE SCALE GENOMIC DNA]</scope>
    <source>
        <strain evidence="24 25">LZLJ-2</strain>
    </source>
</reference>
<evidence type="ECO:0000256" key="4">
    <source>
        <dbReference type="ARBA" id="ARBA00022618"/>
    </source>
</evidence>
<name>A0A7S7M797_9ACTN</name>
<protein>
    <recommendedName>
        <fullName evidence="17">Probable peptidoglycan glycosyltransferase FtsW</fullName>
        <ecNumber evidence="19">2.4.99.28</ecNumber>
    </recommendedName>
    <alternativeName>
        <fullName evidence="18">Cell division protein FtsW</fullName>
    </alternativeName>
    <alternativeName>
        <fullName evidence="15">Cell wall polymerase</fullName>
    </alternativeName>
    <alternativeName>
        <fullName evidence="14">Peptidoglycan polymerase</fullName>
    </alternativeName>
</protein>
<evidence type="ECO:0000313" key="24">
    <source>
        <dbReference type="EMBL" id="QOY60070.1"/>
    </source>
</evidence>
<accession>A0A7S7M797</accession>
<comment type="pathway">
    <text evidence="2">Cell wall biogenesis; peptidoglycan biosynthesis.</text>
</comment>
<evidence type="ECO:0000256" key="22">
    <source>
        <dbReference type="SAM" id="MobiDB-lite"/>
    </source>
</evidence>
<keyword evidence="10 23" id="KW-1133">Transmembrane helix</keyword>
<dbReference type="Pfam" id="PF01098">
    <property type="entry name" value="FTSW_RODA_SPOVE"/>
    <property type="match status" value="1"/>
</dbReference>
<comment type="catalytic activity">
    <reaction evidence="20">
        <text>[GlcNAc-(1-&gt;4)-Mur2Ac(oyl-L-Ala-gamma-D-Glu-L-Lys-D-Ala-D-Ala)](n)-di-trans,octa-cis-undecaprenyl diphosphate + beta-D-GlcNAc-(1-&gt;4)-Mur2Ac(oyl-L-Ala-gamma-D-Glu-L-Lys-D-Ala-D-Ala)-di-trans,octa-cis-undecaprenyl diphosphate = [GlcNAc-(1-&gt;4)-Mur2Ac(oyl-L-Ala-gamma-D-Glu-L-Lys-D-Ala-D-Ala)](n+1)-di-trans,octa-cis-undecaprenyl diphosphate + di-trans,octa-cis-undecaprenyl diphosphate + H(+)</text>
        <dbReference type="Rhea" id="RHEA:23708"/>
        <dbReference type="Rhea" id="RHEA-COMP:9602"/>
        <dbReference type="Rhea" id="RHEA-COMP:9603"/>
        <dbReference type="ChEBI" id="CHEBI:15378"/>
        <dbReference type="ChEBI" id="CHEBI:58405"/>
        <dbReference type="ChEBI" id="CHEBI:60033"/>
        <dbReference type="ChEBI" id="CHEBI:78435"/>
        <dbReference type="EC" id="2.4.99.28"/>
    </reaction>
</comment>
<evidence type="ECO:0000256" key="6">
    <source>
        <dbReference type="ARBA" id="ARBA00022679"/>
    </source>
</evidence>
<evidence type="ECO:0000256" key="2">
    <source>
        <dbReference type="ARBA" id="ARBA00004752"/>
    </source>
</evidence>
<evidence type="ECO:0000256" key="21">
    <source>
        <dbReference type="ARBA" id="ARBA00049966"/>
    </source>
</evidence>
<dbReference type="NCBIfam" id="TIGR02614">
    <property type="entry name" value="ftsW"/>
    <property type="match status" value="1"/>
</dbReference>
<keyword evidence="7 23" id="KW-0812">Transmembrane</keyword>
<evidence type="ECO:0000256" key="16">
    <source>
        <dbReference type="ARBA" id="ARBA00038053"/>
    </source>
</evidence>
<comment type="subcellular location">
    <subcellularLocation>
        <location evidence="1">Cell membrane</location>
        <topology evidence="1">Multi-pass membrane protein</topology>
    </subcellularLocation>
</comment>
<dbReference type="PANTHER" id="PTHR30474">
    <property type="entry name" value="CELL CYCLE PROTEIN"/>
    <property type="match status" value="1"/>
</dbReference>
<feature type="compositionally biased region" description="Low complexity" evidence="22">
    <location>
        <begin position="445"/>
        <end position="464"/>
    </location>
</feature>
<feature type="region of interest" description="Disordered" evidence="22">
    <location>
        <begin position="414"/>
        <end position="494"/>
    </location>
</feature>
<keyword evidence="13" id="KW-0961">Cell wall biogenesis/degradation</keyword>
<dbReference type="RefSeq" id="WP_194370147.1">
    <property type="nucleotide sequence ID" value="NZ_CP063767.1"/>
</dbReference>
<dbReference type="EMBL" id="CP063767">
    <property type="protein sequence ID" value="QOY60070.1"/>
    <property type="molecule type" value="Genomic_DNA"/>
</dbReference>
<feature type="compositionally biased region" description="Basic and acidic residues" evidence="22">
    <location>
        <begin position="423"/>
        <end position="437"/>
    </location>
</feature>
<evidence type="ECO:0000256" key="3">
    <source>
        <dbReference type="ARBA" id="ARBA00022475"/>
    </source>
</evidence>
<evidence type="ECO:0000256" key="7">
    <source>
        <dbReference type="ARBA" id="ARBA00022692"/>
    </source>
</evidence>
<keyword evidence="6" id="KW-0808">Transferase</keyword>